<dbReference type="EMBL" id="JAMQCR010000004">
    <property type="protein sequence ID" value="MCM2536180.1"/>
    <property type="molecule type" value="Genomic_DNA"/>
</dbReference>
<evidence type="ECO:0000313" key="3">
    <source>
        <dbReference type="Proteomes" id="UP001523262"/>
    </source>
</evidence>
<gene>
    <name evidence="2" type="ORF">NDK43_32790</name>
</gene>
<dbReference type="InterPro" id="IPR030395">
    <property type="entry name" value="GP_PDE_dom"/>
</dbReference>
<keyword evidence="3" id="KW-1185">Reference proteome</keyword>
<sequence length="308" mass="35333">MKKGIWLTLITLFIFADVASIKSEAISEKPNHSMAIEKKATSKKIKWSPLDNLPVVVHGLGYIDGHLVTNSLDALLLNYNRGYRVFEIDLNMTSDHRLVARHDWTTGHYAYLGQDYPAVAGPIPFQTVMSLKIHGKYNPASWEQILAVMQMYPDIYIITDTKEMDEKSVRLTFSYLVNAVKQFDPTLLGRIIPQIYNTKMLGYIKSNYDFNYVIYTLYHLTDIPSPSELAEWSMRNKITAITALPFRLTYEMRTALQEKGITIYAHTINDPNKAARYKKQGIGIYTDFLFFNGVNFVVPTQKLFPPKQ</sequence>
<name>A0ABT0WJJ5_9BACI</name>
<dbReference type="CDD" id="cd08583">
    <property type="entry name" value="PI-PLCc_GDPD_SF_unchar1"/>
    <property type="match status" value="1"/>
</dbReference>
<evidence type="ECO:0000313" key="2">
    <source>
        <dbReference type="EMBL" id="MCM2536180.1"/>
    </source>
</evidence>
<dbReference type="Pfam" id="PF03009">
    <property type="entry name" value="GDPD"/>
    <property type="match status" value="1"/>
</dbReference>
<comment type="caution">
    <text evidence="2">The sequence shown here is derived from an EMBL/GenBank/DDBJ whole genome shotgun (WGS) entry which is preliminary data.</text>
</comment>
<accession>A0ABT0WJJ5</accession>
<dbReference type="SUPFAM" id="SSF51695">
    <property type="entry name" value="PLC-like phosphodiesterases"/>
    <property type="match status" value="1"/>
</dbReference>
<evidence type="ECO:0000259" key="1">
    <source>
        <dbReference type="Pfam" id="PF03009"/>
    </source>
</evidence>
<organism evidence="2 3">
    <name type="scientific">Neobacillus pocheonensis</name>
    <dbReference type="NCBI Taxonomy" id="363869"/>
    <lineage>
        <taxon>Bacteria</taxon>
        <taxon>Bacillati</taxon>
        <taxon>Bacillota</taxon>
        <taxon>Bacilli</taxon>
        <taxon>Bacillales</taxon>
        <taxon>Bacillaceae</taxon>
        <taxon>Neobacillus</taxon>
    </lineage>
</organism>
<proteinExistence type="predicted"/>
<dbReference type="Proteomes" id="UP001523262">
    <property type="component" value="Unassembled WGS sequence"/>
</dbReference>
<reference evidence="2 3" key="1">
    <citation type="submission" date="2022-06" db="EMBL/GenBank/DDBJ databases">
        <authorList>
            <person name="Jeon C.O."/>
        </authorList>
    </citation>
    <scope>NUCLEOTIDE SEQUENCE [LARGE SCALE GENOMIC DNA]</scope>
    <source>
        <strain evidence="2 3">KCTC 13943</strain>
    </source>
</reference>
<feature type="domain" description="GP-PDE" evidence="1">
    <location>
        <begin position="69"/>
        <end position="288"/>
    </location>
</feature>
<dbReference type="Gene3D" id="3.20.20.190">
    <property type="entry name" value="Phosphatidylinositol (PI) phosphodiesterase"/>
    <property type="match status" value="1"/>
</dbReference>
<dbReference type="InterPro" id="IPR017946">
    <property type="entry name" value="PLC-like_Pdiesterase_TIM-brl"/>
</dbReference>
<protein>
    <recommendedName>
        <fullName evidence="1">GP-PDE domain-containing protein</fullName>
    </recommendedName>
</protein>